<sequence length="320" mass="33865">MQTTAMRGRGIVAVLLLGLSAFSLQAKTTLTLGAAQNSLGSLPLVIAQQKGFFADEGLQVDTVSFKGGAPAVQALAGGSVAACICAADHAVRLQNRHLGGRVLVALTEHHGYGLVALANNPAAQLSDLRGKNVGITSPGSLTDNTLRYYISEKGLNAERDFRLVGIGTGGPMRAAIESGAVQAGMLTTPDVQAALADPRFKLIQDFRTLQYPALDLVVVDRWLNAHRDEAQRLTRAVIKAEQVIQTDPVAVQAGVDKMYPRLSPALRKVLAEEAPKLLSHDGKMAPQGYQLMVKMLKVADPTLSAPDYSAITVPDLLSKG</sequence>
<feature type="chain" id="PRO_5026756926" evidence="4">
    <location>
        <begin position="27"/>
        <end position="320"/>
    </location>
</feature>
<name>A0A6M8U824_9GAMM</name>
<dbReference type="AlphaFoldDB" id="A0A6M8U824"/>
<protein>
    <submittedName>
        <fullName evidence="5">NitT/TauT family transport system substrate-binding protein</fullName>
    </submittedName>
</protein>
<dbReference type="Proteomes" id="UP000505325">
    <property type="component" value="Chromosome"/>
</dbReference>
<proteinExistence type="inferred from homology"/>
<dbReference type="Pfam" id="PF13379">
    <property type="entry name" value="NMT1_2"/>
    <property type="match status" value="1"/>
</dbReference>
<dbReference type="Gene3D" id="3.40.190.10">
    <property type="entry name" value="Periplasmic binding protein-like II"/>
    <property type="match status" value="2"/>
</dbReference>
<dbReference type="GO" id="GO:0042597">
    <property type="term" value="C:periplasmic space"/>
    <property type="evidence" value="ECO:0007669"/>
    <property type="project" value="UniProtKB-SubCell"/>
</dbReference>
<dbReference type="RefSeq" id="WP_173633870.1">
    <property type="nucleotide sequence ID" value="NZ_CP054212.1"/>
</dbReference>
<evidence type="ECO:0000313" key="5">
    <source>
        <dbReference type="EMBL" id="QKJ86888.1"/>
    </source>
</evidence>
<organism evidence="5 6">
    <name type="scientific">Paramixta manurensis</name>
    <dbReference type="NCBI Taxonomy" id="2740817"/>
    <lineage>
        <taxon>Bacteria</taxon>
        <taxon>Pseudomonadati</taxon>
        <taxon>Pseudomonadota</taxon>
        <taxon>Gammaproteobacteria</taxon>
        <taxon>Enterobacterales</taxon>
        <taxon>Erwiniaceae</taxon>
        <taxon>Paramixta</taxon>
    </lineage>
</organism>
<dbReference type="SUPFAM" id="SSF53850">
    <property type="entry name" value="Periplasmic binding protein-like II"/>
    <property type="match status" value="1"/>
</dbReference>
<evidence type="ECO:0000256" key="3">
    <source>
        <dbReference type="ARBA" id="ARBA00022729"/>
    </source>
</evidence>
<gene>
    <name evidence="5" type="ORF">PMPD1_1939</name>
</gene>
<accession>A0A6M8U824</accession>
<comment type="subcellular location">
    <subcellularLocation>
        <location evidence="1">Periplasm</location>
    </subcellularLocation>
</comment>
<dbReference type="PANTHER" id="PTHR30024">
    <property type="entry name" value="ALIPHATIC SULFONATES-BINDING PROTEIN-RELATED"/>
    <property type="match status" value="1"/>
</dbReference>
<feature type="signal peptide" evidence="4">
    <location>
        <begin position="1"/>
        <end position="26"/>
    </location>
</feature>
<evidence type="ECO:0000256" key="1">
    <source>
        <dbReference type="ARBA" id="ARBA00004418"/>
    </source>
</evidence>
<evidence type="ECO:0000256" key="2">
    <source>
        <dbReference type="ARBA" id="ARBA00010742"/>
    </source>
</evidence>
<comment type="similarity">
    <text evidence="2">Belongs to the bacterial solute-binding protein SsuA/TauA family.</text>
</comment>
<dbReference type="PANTHER" id="PTHR30024:SF47">
    <property type="entry name" value="TAURINE-BINDING PERIPLASMIC PROTEIN"/>
    <property type="match status" value="1"/>
</dbReference>
<keyword evidence="6" id="KW-1185">Reference proteome</keyword>
<keyword evidence="3 4" id="KW-0732">Signal</keyword>
<reference evidence="5 6" key="1">
    <citation type="submission" date="2020-06" db="EMBL/GenBank/DDBJ databases">
        <title>Genome sequence of Paramixta manurensis strain PD-1.</title>
        <authorList>
            <person name="Lee C.W."/>
            <person name="Kim J."/>
        </authorList>
    </citation>
    <scope>NUCLEOTIDE SEQUENCE [LARGE SCALE GENOMIC DNA]</scope>
    <source>
        <strain evidence="5 6">PD-1</strain>
    </source>
</reference>
<dbReference type="EMBL" id="CP054212">
    <property type="protein sequence ID" value="QKJ86888.1"/>
    <property type="molecule type" value="Genomic_DNA"/>
</dbReference>
<dbReference type="GO" id="GO:0042918">
    <property type="term" value="P:alkanesulfonate transmembrane transport"/>
    <property type="evidence" value="ECO:0007669"/>
    <property type="project" value="TreeGrafter"/>
</dbReference>
<evidence type="ECO:0000256" key="4">
    <source>
        <dbReference type="SAM" id="SignalP"/>
    </source>
</evidence>
<evidence type="ECO:0000313" key="6">
    <source>
        <dbReference type="Proteomes" id="UP000505325"/>
    </source>
</evidence>
<dbReference type="KEGG" id="pmak:PMPD1_1939"/>